<dbReference type="GO" id="GO:0006508">
    <property type="term" value="P:proteolysis"/>
    <property type="evidence" value="ECO:0007669"/>
    <property type="project" value="UniProtKB-KW"/>
</dbReference>
<evidence type="ECO:0000256" key="5">
    <source>
        <dbReference type="ARBA" id="ARBA00023049"/>
    </source>
</evidence>
<keyword evidence="5 6" id="KW-0482">Metalloprotease</keyword>
<feature type="transmembrane region" description="Helical" evidence="7">
    <location>
        <begin position="260"/>
        <end position="281"/>
    </location>
</feature>
<gene>
    <name evidence="10" type="ORF">Pflav_053190</name>
</gene>
<feature type="domain" description="CAAX prenyl protease 1 N-terminal" evidence="9">
    <location>
        <begin position="41"/>
        <end position="177"/>
    </location>
</feature>
<evidence type="ECO:0000256" key="3">
    <source>
        <dbReference type="ARBA" id="ARBA00022801"/>
    </source>
</evidence>
<keyword evidence="7" id="KW-0812">Transmembrane</keyword>
<evidence type="ECO:0000256" key="4">
    <source>
        <dbReference type="ARBA" id="ARBA00022833"/>
    </source>
</evidence>
<dbReference type="Pfam" id="PF16491">
    <property type="entry name" value="Peptidase_M48_N"/>
    <property type="match status" value="1"/>
</dbReference>
<feature type="transmembrane region" description="Helical" evidence="7">
    <location>
        <begin position="38"/>
        <end position="61"/>
    </location>
</feature>
<evidence type="ECO:0000313" key="10">
    <source>
        <dbReference type="EMBL" id="BCB78909.1"/>
    </source>
</evidence>
<dbReference type="PANTHER" id="PTHR10120">
    <property type="entry name" value="CAAX PRENYL PROTEASE 1"/>
    <property type="match status" value="1"/>
</dbReference>
<comment type="cofactor">
    <cofactor evidence="6">
        <name>Zn(2+)</name>
        <dbReference type="ChEBI" id="CHEBI:29105"/>
    </cofactor>
    <text evidence="6">Binds 1 zinc ion per subunit.</text>
</comment>
<keyword evidence="7" id="KW-0472">Membrane</keyword>
<protein>
    <recommendedName>
        <fullName evidence="12">Peptidase</fullName>
    </recommendedName>
</protein>
<dbReference type="AlphaFoldDB" id="A0A6F8XYN8"/>
<feature type="domain" description="Peptidase M48" evidence="8">
    <location>
        <begin position="182"/>
        <end position="274"/>
    </location>
</feature>
<organism evidence="10 11">
    <name type="scientific">Phytohabitans flavus</name>
    <dbReference type="NCBI Taxonomy" id="1076124"/>
    <lineage>
        <taxon>Bacteria</taxon>
        <taxon>Bacillati</taxon>
        <taxon>Actinomycetota</taxon>
        <taxon>Actinomycetes</taxon>
        <taxon>Micromonosporales</taxon>
        <taxon>Micromonosporaceae</taxon>
    </lineage>
</organism>
<comment type="similarity">
    <text evidence="6">Belongs to the peptidase M48 family.</text>
</comment>
<keyword evidence="1 6" id="KW-0645">Protease</keyword>
<proteinExistence type="inferred from homology"/>
<evidence type="ECO:0000259" key="9">
    <source>
        <dbReference type="Pfam" id="PF16491"/>
    </source>
</evidence>
<evidence type="ECO:0000256" key="2">
    <source>
        <dbReference type="ARBA" id="ARBA00022723"/>
    </source>
</evidence>
<evidence type="ECO:0000256" key="7">
    <source>
        <dbReference type="SAM" id="Phobius"/>
    </source>
</evidence>
<keyword evidence="2" id="KW-0479">Metal-binding</keyword>
<evidence type="ECO:0000313" key="11">
    <source>
        <dbReference type="Proteomes" id="UP000502508"/>
    </source>
</evidence>
<keyword evidence="7" id="KW-1133">Transmembrane helix</keyword>
<accession>A0A6F8XYN8</accession>
<evidence type="ECO:0008006" key="12">
    <source>
        <dbReference type="Google" id="ProtNLM"/>
    </source>
</evidence>
<dbReference type="GO" id="GO:0004222">
    <property type="term" value="F:metalloendopeptidase activity"/>
    <property type="evidence" value="ECO:0007669"/>
    <property type="project" value="InterPro"/>
</dbReference>
<reference evidence="10 11" key="2">
    <citation type="submission" date="2020-03" db="EMBL/GenBank/DDBJ databases">
        <authorList>
            <person name="Ichikawa N."/>
            <person name="Kimura A."/>
            <person name="Kitahashi Y."/>
            <person name="Uohara A."/>
        </authorList>
    </citation>
    <scope>NUCLEOTIDE SEQUENCE [LARGE SCALE GENOMIC DNA]</scope>
    <source>
        <strain evidence="10 11">NBRC 107702</strain>
    </source>
</reference>
<dbReference type="GO" id="GO:0046872">
    <property type="term" value="F:metal ion binding"/>
    <property type="evidence" value="ECO:0007669"/>
    <property type="project" value="UniProtKB-KW"/>
</dbReference>
<reference evidence="10 11" key="1">
    <citation type="submission" date="2020-03" db="EMBL/GenBank/DDBJ databases">
        <title>Whole genome shotgun sequence of Phytohabitans flavus NBRC 107702.</title>
        <authorList>
            <person name="Komaki H."/>
            <person name="Tamura T."/>
        </authorList>
    </citation>
    <scope>NUCLEOTIDE SEQUENCE [LARGE SCALE GENOMIC DNA]</scope>
    <source>
        <strain evidence="10 11">NBRC 107702</strain>
    </source>
</reference>
<feature type="transmembrane region" description="Helical" evidence="7">
    <location>
        <begin position="73"/>
        <end position="97"/>
    </location>
</feature>
<evidence type="ECO:0000256" key="1">
    <source>
        <dbReference type="ARBA" id="ARBA00022670"/>
    </source>
</evidence>
<dbReference type="EMBL" id="AP022870">
    <property type="protein sequence ID" value="BCB78909.1"/>
    <property type="molecule type" value="Genomic_DNA"/>
</dbReference>
<keyword evidence="11" id="KW-1185">Reference proteome</keyword>
<name>A0A6F8XYN8_9ACTN</name>
<dbReference type="InterPro" id="IPR032456">
    <property type="entry name" value="Peptidase_M48_N"/>
</dbReference>
<dbReference type="InterPro" id="IPR001915">
    <property type="entry name" value="Peptidase_M48"/>
</dbReference>
<dbReference type="KEGG" id="pfla:Pflav_053190"/>
<evidence type="ECO:0000256" key="6">
    <source>
        <dbReference type="RuleBase" id="RU003983"/>
    </source>
</evidence>
<feature type="transmembrane region" description="Helical" evidence="7">
    <location>
        <begin position="122"/>
        <end position="140"/>
    </location>
</feature>
<keyword evidence="3 6" id="KW-0378">Hydrolase</keyword>
<dbReference type="Pfam" id="PF01435">
    <property type="entry name" value="Peptidase_M48"/>
    <property type="match status" value="1"/>
</dbReference>
<feature type="transmembrane region" description="Helical" evidence="7">
    <location>
        <begin position="147"/>
        <end position="171"/>
    </location>
</feature>
<keyword evidence="4 6" id="KW-0862">Zinc</keyword>
<dbReference type="Proteomes" id="UP000502508">
    <property type="component" value="Chromosome"/>
</dbReference>
<sequence length="295" mass="31502">MAPPARPRADQLDALRDLPQEQVRKGREFHSALRPGSYGAMLLGLAVTLALGLTPLGSRLVELVGRPFGDNWVARAVLGGLAVVLVAEIITLPLAAWRHTIVVRYGLSTQTWAGWAVDVLKSYAVSAIIAAIALLGFYTITRLAPRWWWAFGAAGAAALVVLLSFILPVLVEPVFNKFTPMEQGPLRTELMSLAQRDGVPVKDVLVADASRRTRAVNAYVSGLGPTRRIVVYDTLLREAPPEEVTSVVAHELGHAKDRDVFTGSLLGALGAAAAVVALYLLGGWGGCCARPASTR</sequence>
<evidence type="ECO:0000259" key="8">
    <source>
        <dbReference type="Pfam" id="PF01435"/>
    </source>
</evidence>
<dbReference type="Gene3D" id="3.30.2010.10">
    <property type="entry name" value="Metalloproteases ('zincins'), catalytic domain"/>
    <property type="match status" value="1"/>
</dbReference>